<evidence type="ECO:0000256" key="1">
    <source>
        <dbReference type="ARBA" id="ARBA00004370"/>
    </source>
</evidence>
<dbReference type="PANTHER" id="PTHR30627:SF1">
    <property type="entry name" value="PEPTIDOGLYCAN D,D-TRANSPEPTIDASE FTSI"/>
    <property type="match status" value="1"/>
</dbReference>
<dbReference type="GO" id="GO:0071555">
    <property type="term" value="P:cell wall organization"/>
    <property type="evidence" value="ECO:0007669"/>
    <property type="project" value="TreeGrafter"/>
</dbReference>
<keyword evidence="8" id="KW-1185">Reference proteome</keyword>
<dbReference type="Gene3D" id="3.90.1310.10">
    <property type="entry name" value="Penicillin-binding protein 2a (Domain 2)"/>
    <property type="match status" value="1"/>
</dbReference>
<feature type="region of interest" description="Disordered" evidence="4">
    <location>
        <begin position="1"/>
        <end position="48"/>
    </location>
</feature>
<evidence type="ECO:0000256" key="2">
    <source>
        <dbReference type="ARBA" id="ARBA00007171"/>
    </source>
</evidence>
<feature type="compositionally biased region" description="Low complexity" evidence="4">
    <location>
        <begin position="20"/>
        <end position="31"/>
    </location>
</feature>
<dbReference type="PANTHER" id="PTHR30627">
    <property type="entry name" value="PEPTIDOGLYCAN D,D-TRANSPEPTIDASE"/>
    <property type="match status" value="1"/>
</dbReference>
<evidence type="ECO:0000256" key="4">
    <source>
        <dbReference type="SAM" id="MobiDB-lite"/>
    </source>
</evidence>
<dbReference type="KEGG" id="theu:HPC62_06990"/>
<evidence type="ECO:0000313" key="7">
    <source>
        <dbReference type="EMBL" id="QKD81978.1"/>
    </source>
</evidence>
<comment type="similarity">
    <text evidence="2">Belongs to the transpeptidase family.</text>
</comment>
<dbReference type="InterPro" id="IPR001460">
    <property type="entry name" value="PCN-bd_Tpept"/>
</dbReference>
<dbReference type="RefSeq" id="WP_172354358.1">
    <property type="nucleotide sequence ID" value="NZ_CP053661.1"/>
</dbReference>
<protein>
    <submittedName>
        <fullName evidence="7">Penicillin-binding protein 2</fullName>
    </submittedName>
</protein>
<organism evidence="7 8">
    <name type="scientific">Thermoleptolyngbya sichuanensis A183</name>
    <dbReference type="NCBI Taxonomy" id="2737172"/>
    <lineage>
        <taxon>Bacteria</taxon>
        <taxon>Bacillati</taxon>
        <taxon>Cyanobacteriota</taxon>
        <taxon>Cyanophyceae</taxon>
        <taxon>Oculatellales</taxon>
        <taxon>Oculatellaceae</taxon>
        <taxon>Thermoleptolyngbya</taxon>
        <taxon>Thermoleptolyngbya sichuanensis</taxon>
    </lineage>
</organism>
<evidence type="ECO:0000259" key="5">
    <source>
        <dbReference type="Pfam" id="PF00905"/>
    </source>
</evidence>
<dbReference type="Gene3D" id="3.40.710.10">
    <property type="entry name" value="DD-peptidase/beta-lactamase superfamily"/>
    <property type="match status" value="1"/>
</dbReference>
<keyword evidence="3" id="KW-0472">Membrane</keyword>
<reference evidence="7 8" key="1">
    <citation type="submission" date="2020-05" db="EMBL/GenBank/DDBJ databases">
        <title>Complete genome sequence of of a novel Thermoleptolyngbya strain isolated from hot springs of Ganzi, Sichuan China.</title>
        <authorList>
            <person name="Tang J."/>
            <person name="Daroch M."/>
            <person name="Li L."/>
            <person name="Waleron K."/>
            <person name="Waleron M."/>
            <person name="Waleron M."/>
        </authorList>
    </citation>
    <scope>NUCLEOTIDE SEQUENCE [LARGE SCALE GENOMIC DNA]</scope>
    <source>
        <strain evidence="7 8">PKUAC-SCTA183</strain>
    </source>
</reference>
<feature type="compositionally biased region" description="Low complexity" evidence="4">
    <location>
        <begin position="110"/>
        <end position="120"/>
    </location>
</feature>
<feature type="domain" description="Penicillin-binding protein dimerisation" evidence="6">
    <location>
        <begin position="247"/>
        <end position="359"/>
    </location>
</feature>
<dbReference type="GO" id="GO:0008658">
    <property type="term" value="F:penicillin binding"/>
    <property type="evidence" value="ECO:0007669"/>
    <property type="project" value="InterPro"/>
</dbReference>
<dbReference type="SUPFAM" id="SSF56601">
    <property type="entry name" value="beta-lactamase/transpeptidase-like"/>
    <property type="match status" value="1"/>
</dbReference>
<comment type="subcellular location">
    <subcellularLocation>
        <location evidence="1">Membrane</location>
    </subcellularLocation>
</comment>
<dbReference type="InterPro" id="IPR012338">
    <property type="entry name" value="Beta-lactam/transpept-like"/>
</dbReference>
<feature type="region of interest" description="Disordered" evidence="4">
    <location>
        <begin position="75"/>
        <end position="191"/>
    </location>
</feature>
<dbReference type="AlphaFoldDB" id="A0A6M8B668"/>
<dbReference type="InterPro" id="IPR005311">
    <property type="entry name" value="PBP_dimer"/>
</dbReference>
<sequence length="764" mass="83129">MTQSVPPPSGLRRSQRAAGKRSSSPASKPAKTTGRPATNPPRRSPAVSVRRLLRQWGRSLNAAWQVLHDLGEGRFPQGSLRKSPGQGATRSAAQRTARSVVSPQRPLRRASLAGPSLAGASLGGASLGGASQGRSPRQRTPGPASPGRSARFPQPRVNPSGSRPQRGKRQTAPRSAVRPASKSVRLHRVDPASHPSAARMLLVWGVLTLGAIGLTANLFRLQVLQADVLSSRAQAQQTVRLQPILPRRPIVDHQGTSLAVDRLVYMLYAHPKLFKKSKDEVAEAIAPILNQSSVDLANLFDEQDSGIEVTFGLSEDAADRIRALRLDGLELLPRQQRFYPQQDLLAEVVGYVNLDREAQAGVEYTQRAALERSNQVARFLRRGQDLVKPGEIPNYMLKQDDLRLKITVDRRLQQAARKALKQKMAEFSAKRGAVLVMEVQTGALRVMAIEPSFDPNQYYTYPMDQLRNWLLTDPYEPGSTFKPINVAIALEAGTVRPNDSFYDEGRIYIGPWPIQNSDGAARGSQTVGEIVAHSSNVGMVRIMQTLKPEIYYDWLAKIELAKPTGIDLPFETAGQVKKRDQFLGDPVEVAVTAFGQGFSLTPVQLLRLQGAIANGGFLVTPHVVEGLFDSSGKLHWQPQYAPPKQVFSRETAQAVLGMMEKAVEEGTGTPAQIPGYRIAGKTGTAQKASATGGYDNVARITSFVSLFPVEAPRYAVLVVIDEPQGDNAYGSTVAAPIARDVMEALIRIDLISPSKAPDTTVVEQ</sequence>
<feature type="compositionally biased region" description="Gly residues" evidence="4">
    <location>
        <begin position="121"/>
        <end position="131"/>
    </location>
</feature>
<dbReference type="Proteomes" id="UP000505210">
    <property type="component" value="Chromosome"/>
</dbReference>
<dbReference type="InterPro" id="IPR036138">
    <property type="entry name" value="PBP_dimer_sf"/>
</dbReference>
<evidence type="ECO:0000256" key="3">
    <source>
        <dbReference type="ARBA" id="ARBA00023136"/>
    </source>
</evidence>
<feature type="compositionally biased region" description="Low complexity" evidence="4">
    <location>
        <begin position="88"/>
        <end position="102"/>
    </location>
</feature>
<evidence type="ECO:0000259" key="6">
    <source>
        <dbReference type="Pfam" id="PF03717"/>
    </source>
</evidence>
<proteinExistence type="inferred from homology"/>
<feature type="domain" description="Penicillin-binding protein transpeptidase" evidence="5">
    <location>
        <begin position="432"/>
        <end position="743"/>
    </location>
</feature>
<dbReference type="Gene3D" id="3.30.450.330">
    <property type="match status" value="1"/>
</dbReference>
<dbReference type="EMBL" id="CP053661">
    <property type="protein sequence ID" value="QKD81978.1"/>
    <property type="molecule type" value="Genomic_DNA"/>
</dbReference>
<dbReference type="Pfam" id="PF00905">
    <property type="entry name" value="Transpeptidase"/>
    <property type="match status" value="1"/>
</dbReference>
<evidence type="ECO:0000313" key="8">
    <source>
        <dbReference type="Proteomes" id="UP000505210"/>
    </source>
</evidence>
<gene>
    <name evidence="7" type="ORF">HPC62_06990</name>
</gene>
<dbReference type="SUPFAM" id="SSF56519">
    <property type="entry name" value="Penicillin binding protein dimerisation domain"/>
    <property type="match status" value="1"/>
</dbReference>
<name>A0A6M8B668_9CYAN</name>
<accession>A0A6M8B668</accession>
<dbReference type="GO" id="GO:0005886">
    <property type="term" value="C:plasma membrane"/>
    <property type="evidence" value="ECO:0007669"/>
    <property type="project" value="TreeGrafter"/>
</dbReference>
<dbReference type="Pfam" id="PF03717">
    <property type="entry name" value="PBP_dimer"/>
    <property type="match status" value="1"/>
</dbReference>
<dbReference type="InterPro" id="IPR050515">
    <property type="entry name" value="Beta-lactam/transpept"/>
</dbReference>